<proteinExistence type="predicted"/>
<gene>
    <name evidence="1" type="ORF">MENTE1834_LOCUS28710</name>
</gene>
<comment type="caution">
    <text evidence="1">The sequence shown here is derived from an EMBL/GenBank/DDBJ whole genome shotgun (WGS) entry which is preliminary data.</text>
</comment>
<dbReference type="Proteomes" id="UP001497535">
    <property type="component" value="Unassembled WGS sequence"/>
</dbReference>
<evidence type="ECO:0000313" key="2">
    <source>
        <dbReference type="Proteomes" id="UP001497535"/>
    </source>
</evidence>
<protein>
    <submittedName>
        <fullName evidence="1">Uncharacterized protein</fullName>
    </submittedName>
</protein>
<organism evidence="1 2">
    <name type="scientific">Meloidogyne enterolobii</name>
    <name type="common">Root-knot nematode worm</name>
    <name type="synonym">Meloidogyne mayaguensis</name>
    <dbReference type="NCBI Taxonomy" id="390850"/>
    <lineage>
        <taxon>Eukaryota</taxon>
        <taxon>Metazoa</taxon>
        <taxon>Ecdysozoa</taxon>
        <taxon>Nematoda</taxon>
        <taxon>Chromadorea</taxon>
        <taxon>Rhabditida</taxon>
        <taxon>Tylenchina</taxon>
        <taxon>Tylenchomorpha</taxon>
        <taxon>Tylenchoidea</taxon>
        <taxon>Meloidogynidae</taxon>
        <taxon>Meloidogyninae</taxon>
        <taxon>Meloidogyne</taxon>
    </lineage>
</organism>
<accession>A0ACB0ZRG9</accession>
<keyword evidence="2" id="KW-1185">Reference proteome</keyword>
<evidence type="ECO:0000313" key="1">
    <source>
        <dbReference type="EMBL" id="CAK5081478.1"/>
    </source>
</evidence>
<reference evidence="1" key="1">
    <citation type="submission" date="2023-11" db="EMBL/GenBank/DDBJ databases">
        <authorList>
            <person name="Poullet M."/>
        </authorList>
    </citation>
    <scope>NUCLEOTIDE SEQUENCE</scope>
    <source>
        <strain evidence="1">E1834</strain>
    </source>
</reference>
<sequence>MGARAAYIYIRGEFYNEACVLQEAIHEAYKAGFIGKDCFGTGYNFDIFVYRGAGAYICGEETALIESLEGKQGKPRLKPPFPADIGVFGCPTTVTNLFCISGHVNEPTTVEEEMSIPLRDLIERHAGGVIGGWDNLLGIIPGGSSVPVIPKRFKILKILKFYFLSICDDVLMDFDALIKVESGLGTAAVIVMNKQVFLFELISIKNITYY</sequence>
<dbReference type="EMBL" id="CAVMJV010000044">
    <property type="protein sequence ID" value="CAK5081478.1"/>
    <property type="molecule type" value="Genomic_DNA"/>
</dbReference>
<name>A0ACB0ZRG9_MELEN</name>